<dbReference type="InterPro" id="IPR000679">
    <property type="entry name" value="Znf_GATA"/>
</dbReference>
<dbReference type="OrthoDB" id="447251at2759"/>
<keyword evidence="3" id="KW-0285">Flavoprotein</keyword>
<accession>A0A084GDQ8</accession>
<keyword evidence="12" id="KW-0010">Activator</keyword>
<keyword evidence="8" id="KW-0862">Zinc</keyword>
<dbReference type="CDD" id="cd00202">
    <property type="entry name" value="ZnF_GATA"/>
    <property type="match status" value="1"/>
</dbReference>
<feature type="domain" description="PAS" evidence="17">
    <location>
        <begin position="437"/>
        <end position="507"/>
    </location>
</feature>
<feature type="compositionally biased region" description="Polar residues" evidence="16">
    <location>
        <begin position="689"/>
        <end position="708"/>
    </location>
</feature>
<dbReference type="SMART" id="SM00401">
    <property type="entry name" value="ZnF_GATA"/>
    <property type="match status" value="1"/>
</dbReference>
<feature type="compositionally biased region" description="Low complexity" evidence="16">
    <location>
        <begin position="829"/>
        <end position="845"/>
    </location>
</feature>
<keyword evidence="10" id="KW-0805">Transcription regulation</keyword>
<evidence type="ECO:0000256" key="9">
    <source>
        <dbReference type="ARBA" id="ARBA00022991"/>
    </source>
</evidence>
<dbReference type="SMART" id="SM00086">
    <property type="entry name" value="PAC"/>
    <property type="match status" value="2"/>
</dbReference>
<feature type="domain" description="PAS" evidence="17">
    <location>
        <begin position="267"/>
        <end position="289"/>
    </location>
</feature>
<evidence type="ECO:0000256" key="7">
    <source>
        <dbReference type="ARBA" id="ARBA00022771"/>
    </source>
</evidence>
<keyword evidence="11" id="KW-0238">DNA-binding</keyword>
<keyword evidence="7 15" id="KW-0863">Zinc-finger</keyword>
<dbReference type="VEuPathDB" id="FungiDB:SAPIO_CDS1786"/>
<dbReference type="GO" id="GO:0043565">
    <property type="term" value="F:sequence-specific DNA binding"/>
    <property type="evidence" value="ECO:0007669"/>
    <property type="project" value="InterPro"/>
</dbReference>
<reference evidence="19 20" key="1">
    <citation type="journal article" date="2014" name="Genome Announc.">
        <title>Draft genome sequence of the pathogenic fungus Scedosporium apiospermum.</title>
        <authorList>
            <person name="Vandeputte P."/>
            <person name="Ghamrawi S."/>
            <person name="Rechenmann M."/>
            <person name="Iltis A."/>
            <person name="Giraud S."/>
            <person name="Fleury M."/>
            <person name="Thornton C."/>
            <person name="Delhaes L."/>
            <person name="Meyer W."/>
            <person name="Papon N."/>
            <person name="Bouchara J.P."/>
        </authorList>
    </citation>
    <scope>NUCLEOTIDE SEQUENCE [LARGE SCALE GENOMIC DNA]</scope>
    <source>
        <strain evidence="19 20">IHEM 14462</strain>
    </source>
</reference>
<dbReference type="Pfam" id="PF13426">
    <property type="entry name" value="PAS_9"/>
    <property type="match status" value="1"/>
</dbReference>
<evidence type="ECO:0000256" key="14">
    <source>
        <dbReference type="ARBA" id="ARBA00023170"/>
    </source>
</evidence>
<dbReference type="NCBIfam" id="TIGR00229">
    <property type="entry name" value="sensory_box"/>
    <property type="match status" value="2"/>
</dbReference>
<proteinExistence type="predicted"/>
<keyword evidence="13" id="KW-0804">Transcription</keyword>
<dbReference type="HOGENOM" id="CLU_007918_2_0_1"/>
<dbReference type="PANTHER" id="PTHR47429:SF7">
    <property type="entry name" value="GATA-FACTOR"/>
    <property type="match status" value="1"/>
</dbReference>
<organism evidence="19 20">
    <name type="scientific">Pseudallescheria apiosperma</name>
    <name type="common">Scedosporium apiospermum</name>
    <dbReference type="NCBI Taxonomy" id="563466"/>
    <lineage>
        <taxon>Eukaryota</taxon>
        <taxon>Fungi</taxon>
        <taxon>Dikarya</taxon>
        <taxon>Ascomycota</taxon>
        <taxon>Pezizomycotina</taxon>
        <taxon>Sordariomycetes</taxon>
        <taxon>Hypocreomycetidae</taxon>
        <taxon>Microascales</taxon>
        <taxon>Microascaceae</taxon>
        <taxon>Scedosporium</taxon>
    </lineage>
</organism>
<feature type="region of interest" description="Disordered" evidence="16">
    <location>
        <begin position="168"/>
        <end position="192"/>
    </location>
</feature>
<evidence type="ECO:0000256" key="4">
    <source>
        <dbReference type="ARBA" id="ARBA00022643"/>
    </source>
</evidence>
<dbReference type="Proteomes" id="UP000028545">
    <property type="component" value="Unassembled WGS sequence"/>
</dbReference>
<dbReference type="PROSITE" id="PS50112">
    <property type="entry name" value="PAS"/>
    <property type="match status" value="2"/>
</dbReference>
<dbReference type="GeneID" id="27720858"/>
<dbReference type="EMBL" id="JOWA01000077">
    <property type="protein sequence ID" value="KEZ45470.1"/>
    <property type="molecule type" value="Genomic_DNA"/>
</dbReference>
<dbReference type="SUPFAM" id="SSF57716">
    <property type="entry name" value="Glucocorticoid receptor-like (DNA-binding domain)"/>
    <property type="match status" value="1"/>
</dbReference>
<feature type="domain" description="GATA-type" evidence="18">
    <location>
        <begin position="771"/>
        <end position="804"/>
    </location>
</feature>
<dbReference type="InterPro" id="IPR035965">
    <property type="entry name" value="PAS-like_dom_sf"/>
</dbReference>
<evidence type="ECO:0000313" key="20">
    <source>
        <dbReference type="Proteomes" id="UP000028545"/>
    </source>
</evidence>
<dbReference type="RefSeq" id="XP_016645269.1">
    <property type="nucleotide sequence ID" value="XM_016784972.1"/>
</dbReference>
<dbReference type="GO" id="GO:0005634">
    <property type="term" value="C:nucleus"/>
    <property type="evidence" value="ECO:0007669"/>
    <property type="project" value="TreeGrafter"/>
</dbReference>
<evidence type="ECO:0000256" key="2">
    <source>
        <dbReference type="ARBA" id="ARBA00022606"/>
    </source>
</evidence>
<dbReference type="SUPFAM" id="SSF55785">
    <property type="entry name" value="PYP-like sensor domain (PAS domain)"/>
    <property type="match status" value="3"/>
</dbReference>
<feature type="region of interest" description="Disordered" evidence="16">
    <location>
        <begin position="201"/>
        <end position="220"/>
    </location>
</feature>
<dbReference type="PANTHER" id="PTHR47429">
    <property type="entry name" value="PROTEIN TWIN LOV 1"/>
    <property type="match status" value="1"/>
</dbReference>
<keyword evidence="9" id="KW-0157">Chromophore</keyword>
<evidence type="ECO:0000313" key="19">
    <source>
        <dbReference type="EMBL" id="KEZ45470.1"/>
    </source>
</evidence>
<evidence type="ECO:0000256" key="12">
    <source>
        <dbReference type="ARBA" id="ARBA00023159"/>
    </source>
</evidence>
<evidence type="ECO:0000259" key="18">
    <source>
        <dbReference type="PROSITE" id="PS50114"/>
    </source>
</evidence>
<feature type="region of interest" description="Disordered" evidence="16">
    <location>
        <begin position="1"/>
        <end position="43"/>
    </location>
</feature>
<evidence type="ECO:0000256" key="1">
    <source>
        <dbReference type="ARBA" id="ARBA00022543"/>
    </source>
</evidence>
<dbReference type="FunFam" id="3.30.450.20:FF:000064">
    <property type="entry name" value="Vivid PAS protein VVD"/>
    <property type="match status" value="1"/>
</dbReference>
<evidence type="ECO:0000256" key="8">
    <source>
        <dbReference type="ARBA" id="ARBA00022833"/>
    </source>
</evidence>
<keyword evidence="20" id="KW-1185">Reference proteome</keyword>
<protein>
    <submittedName>
        <fullName evidence="19">GATA zinc finger</fullName>
    </submittedName>
</protein>
<keyword evidence="4" id="KW-0288">FMN</keyword>
<keyword evidence="6" id="KW-0677">Repeat</keyword>
<name>A0A084GDQ8_PSEDA</name>
<evidence type="ECO:0000256" key="5">
    <source>
        <dbReference type="ARBA" id="ARBA00022723"/>
    </source>
</evidence>
<evidence type="ECO:0000256" key="11">
    <source>
        <dbReference type="ARBA" id="ARBA00023125"/>
    </source>
</evidence>
<dbReference type="Pfam" id="PF08447">
    <property type="entry name" value="PAS_3"/>
    <property type="match status" value="1"/>
</dbReference>
<dbReference type="AlphaFoldDB" id="A0A084GDQ8"/>
<comment type="caution">
    <text evidence="19">The sequence shown here is derived from an EMBL/GenBank/DDBJ whole genome shotgun (WGS) entry which is preliminary data.</text>
</comment>
<evidence type="ECO:0000259" key="17">
    <source>
        <dbReference type="PROSITE" id="PS50112"/>
    </source>
</evidence>
<keyword evidence="5" id="KW-0479">Metal-binding</keyword>
<dbReference type="SMART" id="SM00091">
    <property type="entry name" value="PAS"/>
    <property type="match status" value="3"/>
</dbReference>
<keyword evidence="1" id="KW-0600">Photoreceptor protein</keyword>
<evidence type="ECO:0000256" key="10">
    <source>
        <dbReference type="ARBA" id="ARBA00023015"/>
    </source>
</evidence>
<dbReference type="CDD" id="cd00130">
    <property type="entry name" value="PAS"/>
    <property type="match status" value="3"/>
</dbReference>
<evidence type="ECO:0000256" key="6">
    <source>
        <dbReference type="ARBA" id="ARBA00022737"/>
    </source>
</evidence>
<dbReference type="InterPro" id="IPR013655">
    <property type="entry name" value="PAS_fold_3"/>
</dbReference>
<evidence type="ECO:0000256" key="3">
    <source>
        <dbReference type="ARBA" id="ARBA00022630"/>
    </source>
</evidence>
<dbReference type="GO" id="GO:0009881">
    <property type="term" value="F:photoreceptor activity"/>
    <property type="evidence" value="ECO:0007669"/>
    <property type="project" value="UniProtKB-KW"/>
</dbReference>
<dbReference type="InterPro" id="IPR000014">
    <property type="entry name" value="PAS"/>
</dbReference>
<feature type="compositionally biased region" description="Low complexity" evidence="16">
    <location>
        <begin position="866"/>
        <end position="887"/>
    </location>
</feature>
<sequence>MMEFGTSRDSPQPFQLSRSPLQPEFPDSNPGPGQSRNAFDPPRNALQSISADLMSNMMPDSFANMRVNNPLVSEHHGLGLIEQSRITPFSRNHIAPPDCDFGLRAGANGLPLMEMDPESGLVGGAEAVNSQTQRFTEPTSIDTVASSQSSTSKGDQILAIRGNAFVDRNSGNSVASRRPSHSRTPYLNSQVEPNYQNLPQETAVPTNTADPHPLGTKEKAPYSKSGFDMLRALWYVATRKNPEIHIGAVDMSCAFIVCDVTMNDCPIVYVSDSFQNLTGYSRHEIMGQNCRFLQAPDGKVEAGVKREFVDDATVYTLKQKISARREVQQSLINYRKGGKPFLNLLTMIPIPWDSEEIRYFVGFQIDLVEYPEAISSTPGRGGVQVDYKHSDIGQYIWEPPQSNHWVSDHGQTLGTDDVSTLLQQYISKGGLSSDWHRQSWHKMLLENVDDVIHVISLKGVFQYVSPSSKRVLEYDGTELIGSSLSSVCHPSDIVPVTRELKDATADTPVNLVFRIRRKRSGYMWFESHGSLFSEQGKGRKCIILVGRRRPVYSLSRSTVHRYANGVGDNEIWAKISTSGMFLFVSSNTRALLDIQPAALVGTSMHDLMRKESRPEFGRTIEKARRGKIVSCKHEVHNRRGQVLRAQTFLYPENTGEGKPSFLLAQTKLIKASSRSSASAGDLERAASHELSSPSRPGVQCSTEPTGLNDSRPLPSCIPAVDEIMFSELGTTKCSSWQFELRQLEKVNRILAEELSMLLTNKKKRKRRKGVGNVARDCANCHTRNTPEWRRGPSGQRDLCNSCGLRWAKQMGRVSPRNSSRAGSAGNADSQSRLSNSSVRSSPLLQEVTSDTAADFDNDSSERVSRGSRSPGQSPGPTGGLSLAQQVQPLPPPSQPLLEGGSGVEFEMTSIREE</sequence>
<dbReference type="Gene3D" id="3.30.450.20">
    <property type="entry name" value="PAS domain"/>
    <property type="match status" value="3"/>
</dbReference>
<dbReference type="Gene3D" id="3.30.50.10">
    <property type="entry name" value="Erythroid Transcription Factor GATA-1, subunit A"/>
    <property type="match status" value="1"/>
</dbReference>
<feature type="compositionally biased region" description="Polar residues" evidence="16">
    <location>
        <begin position="182"/>
        <end position="192"/>
    </location>
</feature>
<dbReference type="InterPro" id="IPR013088">
    <property type="entry name" value="Znf_NHR/GATA"/>
</dbReference>
<feature type="region of interest" description="Disordered" evidence="16">
    <location>
        <begin position="810"/>
        <end position="913"/>
    </location>
</feature>
<gene>
    <name evidence="19" type="ORF">SAPIO_CDS1786</name>
</gene>
<dbReference type="GO" id="GO:0008270">
    <property type="term" value="F:zinc ion binding"/>
    <property type="evidence" value="ECO:0007669"/>
    <property type="project" value="UniProtKB-KW"/>
</dbReference>
<evidence type="ECO:0000256" key="15">
    <source>
        <dbReference type="PROSITE-ProRule" id="PRU00094"/>
    </source>
</evidence>
<evidence type="ECO:0000256" key="16">
    <source>
        <dbReference type="SAM" id="MobiDB-lite"/>
    </source>
</evidence>
<feature type="compositionally biased region" description="Polar residues" evidence="16">
    <location>
        <begin position="7"/>
        <end position="20"/>
    </location>
</feature>
<dbReference type="OMA" id="ESHGAWH"/>
<dbReference type="PROSITE" id="PS00344">
    <property type="entry name" value="GATA_ZN_FINGER_1"/>
    <property type="match status" value="1"/>
</dbReference>
<evidence type="ECO:0000256" key="13">
    <source>
        <dbReference type="ARBA" id="ARBA00023163"/>
    </source>
</evidence>
<dbReference type="Pfam" id="PF00320">
    <property type="entry name" value="GATA"/>
    <property type="match status" value="1"/>
</dbReference>
<keyword evidence="14" id="KW-0675">Receptor</keyword>
<dbReference type="KEGG" id="sapo:SAPIO_CDS1786"/>
<dbReference type="GO" id="GO:0006355">
    <property type="term" value="P:regulation of DNA-templated transcription"/>
    <property type="evidence" value="ECO:0007669"/>
    <property type="project" value="InterPro"/>
</dbReference>
<feature type="region of interest" description="Disordered" evidence="16">
    <location>
        <begin position="674"/>
        <end position="713"/>
    </location>
</feature>
<keyword evidence="2" id="KW-0716">Sensory transduction</keyword>
<dbReference type="InterPro" id="IPR001610">
    <property type="entry name" value="PAC"/>
</dbReference>
<dbReference type="PROSITE" id="PS50114">
    <property type="entry name" value="GATA_ZN_FINGER_2"/>
    <property type="match status" value="1"/>
</dbReference>